<comment type="similarity">
    <text evidence="1">Belongs to the cyclophilin-type PPIase family.</text>
</comment>
<gene>
    <name evidence="7" type="ORF">RF679_03155</name>
</gene>
<dbReference type="EC" id="5.2.1.8" evidence="2"/>
<keyword evidence="4 7" id="KW-0413">Isomerase</keyword>
<evidence type="ECO:0000256" key="1">
    <source>
        <dbReference type="ARBA" id="ARBA00007365"/>
    </source>
</evidence>
<dbReference type="GO" id="GO:0003755">
    <property type="term" value="F:peptidyl-prolyl cis-trans isomerase activity"/>
    <property type="evidence" value="ECO:0007669"/>
    <property type="project" value="UniProtKB-EC"/>
</dbReference>
<dbReference type="Gene3D" id="2.40.100.10">
    <property type="entry name" value="Cyclophilin-like"/>
    <property type="match status" value="1"/>
</dbReference>
<dbReference type="InterPro" id="IPR044666">
    <property type="entry name" value="Cyclophilin_A-like"/>
</dbReference>
<organism evidence="7 8">
    <name type="scientific">Undibacterium cyanobacteriorum</name>
    <dbReference type="NCBI Taxonomy" id="3073561"/>
    <lineage>
        <taxon>Bacteria</taxon>
        <taxon>Pseudomonadati</taxon>
        <taxon>Pseudomonadota</taxon>
        <taxon>Betaproteobacteria</taxon>
        <taxon>Burkholderiales</taxon>
        <taxon>Oxalobacteraceae</taxon>
        <taxon>Undibacterium</taxon>
    </lineage>
</organism>
<keyword evidence="3" id="KW-0697">Rotamase</keyword>
<feature type="chain" id="PRO_5047116867" description="peptidylprolyl isomerase" evidence="5">
    <location>
        <begin position="30"/>
        <end position="292"/>
    </location>
</feature>
<evidence type="ECO:0000256" key="2">
    <source>
        <dbReference type="ARBA" id="ARBA00013194"/>
    </source>
</evidence>
<dbReference type="EMBL" id="CP133720">
    <property type="protein sequence ID" value="WMW81289.1"/>
    <property type="molecule type" value="Genomic_DNA"/>
</dbReference>
<evidence type="ECO:0000313" key="8">
    <source>
        <dbReference type="Proteomes" id="UP001181355"/>
    </source>
</evidence>
<evidence type="ECO:0000313" key="7">
    <source>
        <dbReference type="EMBL" id="WMW81289.1"/>
    </source>
</evidence>
<sequence length="292" mass="31880">MSTTRIAPQLLKLSLLLATAFALHSSASAGVAIDKAANTADDKQWRALDPEQTLVIDTNKGRMIIEMRPEMAPKAIERIKLVTREKIYDGLQFHRVIAKFVAQTGNPNNKDGGGTSHPNLAGEMMFRLPYQSVSNFAAHSSDASTGFIGSVPFQSLPMADAIARNNGNLRSWGAHCTGVAGMGRNEPRDSANSELYFMLDASRRLDRDYTVFGRVVIGLDVLMSIKFGEPPSDPDIMKQVRILSDIPANERPQVLVASETAMKQLIDQTREKKGADFSICDVPIPAKVIPAK</sequence>
<keyword evidence="5" id="KW-0732">Signal</keyword>
<evidence type="ECO:0000256" key="3">
    <source>
        <dbReference type="ARBA" id="ARBA00023110"/>
    </source>
</evidence>
<dbReference type="Proteomes" id="UP001181355">
    <property type="component" value="Chromosome"/>
</dbReference>
<dbReference type="InterPro" id="IPR029000">
    <property type="entry name" value="Cyclophilin-like_dom_sf"/>
</dbReference>
<proteinExistence type="inferred from homology"/>
<feature type="domain" description="PPIase cyclophilin-type" evidence="6">
    <location>
        <begin position="61"/>
        <end position="244"/>
    </location>
</feature>
<dbReference type="InterPro" id="IPR020892">
    <property type="entry name" value="Cyclophilin-type_PPIase_CS"/>
</dbReference>
<dbReference type="PROSITE" id="PS50072">
    <property type="entry name" value="CSA_PPIASE_2"/>
    <property type="match status" value="1"/>
</dbReference>
<accession>A0ABY9RKB9</accession>
<dbReference type="Pfam" id="PF00160">
    <property type="entry name" value="Pro_isomerase"/>
    <property type="match status" value="1"/>
</dbReference>
<dbReference type="SUPFAM" id="SSF50891">
    <property type="entry name" value="Cyclophilin-like"/>
    <property type="match status" value="1"/>
</dbReference>
<evidence type="ECO:0000256" key="4">
    <source>
        <dbReference type="ARBA" id="ARBA00023235"/>
    </source>
</evidence>
<evidence type="ECO:0000259" key="6">
    <source>
        <dbReference type="PROSITE" id="PS50072"/>
    </source>
</evidence>
<dbReference type="RefSeq" id="WP_309482769.1">
    <property type="nucleotide sequence ID" value="NZ_CP133720.1"/>
</dbReference>
<keyword evidence="8" id="KW-1185">Reference proteome</keyword>
<protein>
    <recommendedName>
        <fullName evidence="2">peptidylprolyl isomerase</fullName>
        <ecNumber evidence="2">5.2.1.8</ecNumber>
    </recommendedName>
</protein>
<name>A0ABY9RKB9_9BURK</name>
<dbReference type="PROSITE" id="PS00170">
    <property type="entry name" value="CSA_PPIASE_1"/>
    <property type="match status" value="1"/>
</dbReference>
<dbReference type="PANTHER" id="PTHR45625">
    <property type="entry name" value="PEPTIDYL-PROLYL CIS-TRANS ISOMERASE-RELATED"/>
    <property type="match status" value="1"/>
</dbReference>
<feature type="signal peptide" evidence="5">
    <location>
        <begin position="1"/>
        <end position="29"/>
    </location>
</feature>
<evidence type="ECO:0000256" key="5">
    <source>
        <dbReference type="SAM" id="SignalP"/>
    </source>
</evidence>
<dbReference type="PANTHER" id="PTHR45625:SF4">
    <property type="entry name" value="PEPTIDYLPROLYL ISOMERASE DOMAIN AND WD REPEAT-CONTAINING PROTEIN 1"/>
    <property type="match status" value="1"/>
</dbReference>
<reference evidence="7" key="1">
    <citation type="submission" date="2023-09" db="EMBL/GenBank/DDBJ databases">
        <title>Undibacterium sp. 20NA77.5 isolated from freshwater.</title>
        <authorList>
            <person name="Le V."/>
            <person name="Ko S.-R."/>
            <person name="Ahn C.-Y."/>
            <person name="Oh H.-M."/>
        </authorList>
    </citation>
    <scope>NUCLEOTIDE SEQUENCE</scope>
    <source>
        <strain evidence="7">20NA77.5</strain>
    </source>
</reference>
<dbReference type="CDD" id="cd00317">
    <property type="entry name" value="cyclophilin"/>
    <property type="match status" value="1"/>
</dbReference>
<dbReference type="InterPro" id="IPR002130">
    <property type="entry name" value="Cyclophilin-type_PPIase_dom"/>
</dbReference>